<feature type="domain" description="Metallo-beta-lactamase" evidence="2">
    <location>
        <begin position="21"/>
        <end position="227"/>
    </location>
</feature>
<keyword evidence="1" id="KW-0378">Hydrolase</keyword>
<dbReference type="SUPFAM" id="SSF56281">
    <property type="entry name" value="Metallo-hydrolase/oxidoreductase"/>
    <property type="match status" value="1"/>
</dbReference>
<accession>A0A934M5J1</accession>
<dbReference type="InterPro" id="IPR036866">
    <property type="entry name" value="RibonucZ/Hydroxyglut_hydro"/>
</dbReference>
<sequence length="264" mass="30074">MKFTWIGGPTFLLEIGDFKVLTDPVLNNNKEAFIMNGHPSTGKNGVTILRNAPVPDFDLNSIQYVLVSHIHSDHFDKVAMDKINKSTPIIMPNSQKHLLQDKFENITPIDWWESTALISKNQNLNITSVPARHAHKDDINMEMGIVNGYLIEYSSPEEKIKIYWTGDTVWFEDMKKIKDFAGEIDILIPHMGAVGIDGPYDMLTLNSEEAIKVCSLFNPKYIIPIHHSTFSHYVELISVFGEEFKKVDNTDTLILLREGESWVK</sequence>
<evidence type="ECO:0000259" key="2">
    <source>
        <dbReference type="Pfam" id="PF12706"/>
    </source>
</evidence>
<dbReference type="GO" id="GO:0016787">
    <property type="term" value="F:hydrolase activity"/>
    <property type="evidence" value="ECO:0007669"/>
    <property type="project" value="UniProtKB-KW"/>
</dbReference>
<proteinExistence type="predicted"/>
<protein>
    <submittedName>
        <fullName evidence="3">MBL fold metallo-hydrolase</fullName>
    </submittedName>
</protein>
<dbReference type="InterPro" id="IPR050114">
    <property type="entry name" value="UPF0173_UPF0282_UlaG_hydrolase"/>
</dbReference>
<dbReference type="AlphaFoldDB" id="A0A934M5J1"/>
<comment type="caution">
    <text evidence="3">The sequence shown here is derived from an EMBL/GenBank/DDBJ whole genome shotgun (WGS) entry which is preliminary data.</text>
</comment>
<dbReference type="Pfam" id="PF12706">
    <property type="entry name" value="Lactamase_B_2"/>
    <property type="match status" value="1"/>
</dbReference>
<dbReference type="InterPro" id="IPR001279">
    <property type="entry name" value="Metallo-B-lactamas"/>
</dbReference>
<dbReference type="PANTHER" id="PTHR43546">
    <property type="entry name" value="UPF0173 METAL-DEPENDENT HYDROLASE MJ1163-RELATED"/>
    <property type="match status" value="1"/>
</dbReference>
<organism evidence="3 4">
    <name type="scientific">Clostridium aciditolerans</name>
    <dbReference type="NCBI Taxonomy" id="339861"/>
    <lineage>
        <taxon>Bacteria</taxon>
        <taxon>Bacillati</taxon>
        <taxon>Bacillota</taxon>
        <taxon>Clostridia</taxon>
        <taxon>Eubacteriales</taxon>
        <taxon>Clostridiaceae</taxon>
        <taxon>Clostridium</taxon>
    </lineage>
</organism>
<evidence type="ECO:0000313" key="3">
    <source>
        <dbReference type="EMBL" id="MBI6875145.1"/>
    </source>
</evidence>
<dbReference type="Gene3D" id="3.60.15.10">
    <property type="entry name" value="Ribonuclease Z/Hydroxyacylglutathione hydrolase-like"/>
    <property type="match status" value="1"/>
</dbReference>
<dbReference type="PANTHER" id="PTHR43546:SF9">
    <property type="entry name" value="L-ASCORBATE-6-PHOSPHATE LACTONASE ULAG-RELATED"/>
    <property type="match status" value="1"/>
</dbReference>
<keyword evidence="4" id="KW-1185">Reference proteome</keyword>
<evidence type="ECO:0000256" key="1">
    <source>
        <dbReference type="ARBA" id="ARBA00022801"/>
    </source>
</evidence>
<dbReference type="RefSeq" id="WP_211144500.1">
    <property type="nucleotide sequence ID" value="NZ_JAEEGB010000038.1"/>
</dbReference>
<reference evidence="3" key="1">
    <citation type="submission" date="2020-12" db="EMBL/GenBank/DDBJ databases">
        <title>Clostridium thailandense sp. nov., a novel acetogenic bacterium isolated from peat land soil in Thailand.</title>
        <authorList>
            <person name="Chaikitkaew S."/>
            <person name="Birkeland N.K."/>
        </authorList>
    </citation>
    <scope>NUCLEOTIDE SEQUENCE</scope>
    <source>
        <strain evidence="3">DSM 17425</strain>
    </source>
</reference>
<dbReference type="EMBL" id="JAEEGB010000038">
    <property type="protein sequence ID" value="MBI6875145.1"/>
    <property type="molecule type" value="Genomic_DNA"/>
</dbReference>
<evidence type="ECO:0000313" key="4">
    <source>
        <dbReference type="Proteomes" id="UP000622687"/>
    </source>
</evidence>
<dbReference type="Proteomes" id="UP000622687">
    <property type="component" value="Unassembled WGS sequence"/>
</dbReference>
<name>A0A934M5J1_9CLOT</name>
<gene>
    <name evidence="3" type="ORF">I6U51_20940</name>
</gene>